<keyword evidence="1" id="KW-0175">Coiled coil</keyword>
<feature type="compositionally biased region" description="Basic residues" evidence="2">
    <location>
        <begin position="422"/>
        <end position="435"/>
    </location>
</feature>
<feature type="compositionally biased region" description="Polar residues" evidence="2">
    <location>
        <begin position="679"/>
        <end position="694"/>
    </location>
</feature>
<feature type="compositionally biased region" description="Acidic residues" evidence="2">
    <location>
        <begin position="458"/>
        <end position="470"/>
    </location>
</feature>
<name>A0A9P5X4U8_9AGAR</name>
<feature type="compositionally biased region" description="Polar residues" evidence="2">
    <location>
        <begin position="410"/>
        <end position="419"/>
    </location>
</feature>
<feature type="region of interest" description="Disordered" evidence="2">
    <location>
        <begin position="974"/>
        <end position="999"/>
    </location>
</feature>
<proteinExistence type="predicted"/>
<feature type="compositionally biased region" description="Low complexity" evidence="2">
    <location>
        <begin position="518"/>
        <end position="527"/>
    </location>
</feature>
<dbReference type="AlphaFoldDB" id="A0A9P5X4U8"/>
<sequence>MPVSVHTDDNRSLRTELLSPTSGSSSSRAPQSPHSNSQSQSPTSPRDRDTRHHRNHSRTNHNHTTNGHTNGTKSSSRSLWKSRERELLHANLPARDLVHMIIEAEKETNKLHSTLSNTISLLDDESRKCAALERDTITTFSRLNSQRETAQARADNSEQDLRVAHFELEHAQREITRLKEELDIQKRAREEVESELIQTKDAAYKIKRERIMDRAREEGRREGFEAGFMKAQAETVMRMQMRVGAASAAPAQPHPPPTGTEMPPRTDVPAENDPQPPGDEEPEYEELDSIPIVTPPQGAHSLSNGQSVPMRTGYSPTRRPARRRVGTNTSAGHRPDPRDHRTPEPSVDHYPVSIPPAEVIERTQNINPHPSQGGWVTGRQYGEIHGQTPLMVNTHTRTRSSENGHAGPSSAETPTSASGNKPRVKFRRPSLKKTKQTAASWYRSLSFRKKQKPKVLIDPEEDEDDDDEGGEMSNSLAVTPTTEEAGPPTSVVPTPSVHTRASSHPPSVVKPSSRHSRAVSASASSGVRARDYGYPGAAPTSVKGHNSRAPSIDSMSTHTSHFDILTAPSMSMSGGYSKGGPANTSVGSFGSAGTGPGPNAGLGGKAQSISGKSAKSGAGGIVKKLSRIEENPMSRDSTPIRPTFGNQNQNQNPGPSSIQRPFAFAGMGLDGGDRRSMRSGKSASSRMITTNPDPVSSPEWSVVSGGPSQIYARPPMDSALLRPAMASNTSLQGGVAPLRTKKSGGSGIGLNTPTPMPRASKGKGKEREVPTMLGRDLDMVSGSGHEASPGIGIDVQTPSDGVRYHTGHQDPHNAAFLSPRGSTNTLPQHSTPRHSISMATSTTKVSGPTPSPRGFPRSISPIPKSTPKIFQVQAGPDHEGEMGGRVRNTTEVGYTNNAGMTPGPMLFHPLPSKRQAAGAEPVVGLDDMLGAELQLGRLHRAGSNSSMRSQGSYGKFDASKYEDPAIWGAPPGAFERAGSANGLRPVSRGSSRRISYADM</sequence>
<dbReference type="OrthoDB" id="3069722at2759"/>
<feature type="compositionally biased region" description="Polar residues" evidence="2">
    <location>
        <begin position="820"/>
        <end position="848"/>
    </location>
</feature>
<protein>
    <submittedName>
        <fullName evidence="3">Uncharacterized protein</fullName>
    </submittedName>
</protein>
<comment type="caution">
    <text evidence="3">The sequence shown here is derived from an EMBL/GenBank/DDBJ whole genome shotgun (WGS) entry which is preliminary data.</text>
</comment>
<keyword evidence="4" id="KW-1185">Reference proteome</keyword>
<feature type="compositionally biased region" description="Low complexity" evidence="2">
    <location>
        <begin position="605"/>
        <end position="616"/>
    </location>
</feature>
<evidence type="ECO:0000313" key="4">
    <source>
        <dbReference type="Proteomes" id="UP000807342"/>
    </source>
</evidence>
<dbReference type="Proteomes" id="UP000807342">
    <property type="component" value="Unassembled WGS sequence"/>
</dbReference>
<feature type="region of interest" description="Disordered" evidence="2">
    <location>
        <begin position="1"/>
        <end position="81"/>
    </location>
</feature>
<feature type="region of interest" description="Disordered" evidence="2">
    <location>
        <begin position="397"/>
        <end position="555"/>
    </location>
</feature>
<feature type="compositionally biased region" description="Low complexity" evidence="2">
    <location>
        <begin position="487"/>
        <end position="511"/>
    </location>
</feature>
<feature type="compositionally biased region" description="Basic residues" evidence="2">
    <location>
        <begin position="51"/>
        <end position="61"/>
    </location>
</feature>
<feature type="region of interest" description="Disordered" evidence="2">
    <location>
        <begin position="734"/>
        <end position="768"/>
    </location>
</feature>
<evidence type="ECO:0000256" key="2">
    <source>
        <dbReference type="SAM" id="MobiDB-lite"/>
    </source>
</evidence>
<evidence type="ECO:0000313" key="3">
    <source>
        <dbReference type="EMBL" id="KAF9443412.1"/>
    </source>
</evidence>
<accession>A0A9P5X4U8</accession>
<feature type="coiled-coil region" evidence="1">
    <location>
        <begin position="140"/>
        <end position="202"/>
    </location>
</feature>
<reference evidence="3" key="1">
    <citation type="submission" date="2020-11" db="EMBL/GenBank/DDBJ databases">
        <authorList>
            <consortium name="DOE Joint Genome Institute"/>
            <person name="Ahrendt S."/>
            <person name="Riley R."/>
            <person name="Andreopoulos W."/>
            <person name="Labutti K."/>
            <person name="Pangilinan J."/>
            <person name="Ruiz-Duenas F.J."/>
            <person name="Barrasa J.M."/>
            <person name="Sanchez-Garcia M."/>
            <person name="Camarero S."/>
            <person name="Miyauchi S."/>
            <person name="Serrano A."/>
            <person name="Linde D."/>
            <person name="Babiker R."/>
            <person name="Drula E."/>
            <person name="Ayuso-Fernandez I."/>
            <person name="Pacheco R."/>
            <person name="Padilla G."/>
            <person name="Ferreira P."/>
            <person name="Barriuso J."/>
            <person name="Kellner H."/>
            <person name="Castanera R."/>
            <person name="Alfaro M."/>
            <person name="Ramirez L."/>
            <person name="Pisabarro A.G."/>
            <person name="Kuo A."/>
            <person name="Tritt A."/>
            <person name="Lipzen A."/>
            <person name="He G."/>
            <person name="Yan M."/>
            <person name="Ng V."/>
            <person name="Cullen D."/>
            <person name="Martin F."/>
            <person name="Rosso M.-N."/>
            <person name="Henrissat B."/>
            <person name="Hibbett D."/>
            <person name="Martinez A.T."/>
            <person name="Grigoriev I.V."/>
        </authorList>
    </citation>
    <scope>NUCLEOTIDE SEQUENCE</scope>
    <source>
        <strain evidence="3">MF-IS2</strain>
    </source>
</reference>
<feature type="compositionally biased region" description="Polar residues" evidence="2">
    <location>
        <begin position="300"/>
        <end position="309"/>
    </location>
</feature>
<feature type="compositionally biased region" description="Basic and acidic residues" evidence="2">
    <location>
        <begin position="1"/>
        <end position="14"/>
    </location>
</feature>
<feature type="region of interest" description="Disordered" evidence="2">
    <location>
        <begin position="243"/>
        <end position="352"/>
    </location>
</feature>
<dbReference type="EMBL" id="MU151477">
    <property type="protein sequence ID" value="KAF9443412.1"/>
    <property type="molecule type" value="Genomic_DNA"/>
</dbReference>
<feature type="compositionally biased region" description="Low complexity" evidence="2">
    <location>
        <begin position="19"/>
        <end position="44"/>
    </location>
</feature>
<feature type="compositionally biased region" description="Polar residues" evidence="2">
    <location>
        <begin position="472"/>
        <end position="482"/>
    </location>
</feature>
<evidence type="ECO:0000256" key="1">
    <source>
        <dbReference type="SAM" id="Coils"/>
    </source>
</evidence>
<feature type="region of interest" description="Disordered" evidence="2">
    <location>
        <begin position="604"/>
        <end position="701"/>
    </location>
</feature>
<feature type="compositionally biased region" description="Basic and acidic residues" evidence="2">
    <location>
        <begin position="333"/>
        <end position="347"/>
    </location>
</feature>
<feature type="compositionally biased region" description="Acidic residues" evidence="2">
    <location>
        <begin position="278"/>
        <end position="288"/>
    </location>
</feature>
<feature type="region of interest" description="Disordered" evidence="2">
    <location>
        <begin position="805"/>
        <end position="866"/>
    </location>
</feature>
<feature type="compositionally biased region" description="Low complexity" evidence="2">
    <location>
        <begin position="62"/>
        <end position="72"/>
    </location>
</feature>
<gene>
    <name evidence="3" type="ORF">P691DRAFT_778900</name>
</gene>
<organism evidence="3 4">
    <name type="scientific">Macrolepiota fuliginosa MF-IS2</name>
    <dbReference type="NCBI Taxonomy" id="1400762"/>
    <lineage>
        <taxon>Eukaryota</taxon>
        <taxon>Fungi</taxon>
        <taxon>Dikarya</taxon>
        <taxon>Basidiomycota</taxon>
        <taxon>Agaricomycotina</taxon>
        <taxon>Agaricomycetes</taxon>
        <taxon>Agaricomycetidae</taxon>
        <taxon>Agaricales</taxon>
        <taxon>Agaricineae</taxon>
        <taxon>Agaricaceae</taxon>
        <taxon>Macrolepiota</taxon>
    </lineage>
</organism>